<dbReference type="EMBL" id="RKLT01000001">
    <property type="protein sequence ID" value="MBX0293680.1"/>
    <property type="molecule type" value="Genomic_DNA"/>
</dbReference>
<evidence type="ECO:0000313" key="2">
    <source>
        <dbReference type="Proteomes" id="UP001430455"/>
    </source>
</evidence>
<comment type="caution">
    <text evidence="1">The sequence shown here is derived from an EMBL/GenBank/DDBJ whole genome shotgun (WGS) entry which is preliminary data.</text>
</comment>
<reference evidence="1 2" key="1">
    <citation type="submission" date="2021-06" db="EMBL/GenBank/DDBJ databases">
        <title>Halomicroarcula sp. a new haloarchaeum isolated from saline soil.</title>
        <authorList>
            <person name="Duran-Viseras A."/>
            <person name="Sanchez-Porro C."/>
            <person name="Ventosa A."/>
        </authorList>
    </citation>
    <scope>NUCLEOTIDE SEQUENCE [LARGE SCALE GENOMIC DNA]</scope>
    <source>
        <strain evidence="1 2">F27</strain>
    </source>
</reference>
<dbReference type="InterPro" id="IPR023393">
    <property type="entry name" value="START-like_dom_sf"/>
</dbReference>
<dbReference type="SUPFAM" id="SSF55961">
    <property type="entry name" value="Bet v1-like"/>
    <property type="match status" value="1"/>
</dbReference>
<dbReference type="Gene3D" id="3.30.530.20">
    <property type="match status" value="1"/>
</dbReference>
<evidence type="ECO:0000313" key="1">
    <source>
        <dbReference type="EMBL" id="MBX0293680.1"/>
    </source>
</evidence>
<gene>
    <name evidence="1" type="ORF">EGH23_02140</name>
</gene>
<sequence length="176" mass="20163">MDEVEVSTIVYAPPEEMYEFLLDFPGYARYSEYIERVTQAGDGMSGTRYDLVFSWWKLTYTARSEVTGVERPERIDWRIVKDIDADGYWKVESVPEKAPDGVESASRVVLRIEFDPDSVSESAVDLPRLVSLAWVIEKVKPLVRKEATRIVERVVADIEGERRDVDLNIRTGPDSL</sequence>
<dbReference type="AlphaFoldDB" id="A0AAW4P7M8"/>
<dbReference type="Proteomes" id="UP001430455">
    <property type="component" value="Unassembled WGS sequence"/>
</dbReference>
<protein>
    <submittedName>
        <fullName evidence="1">SRPBCC family protein</fullName>
    </submittedName>
</protein>
<keyword evidence="2" id="KW-1185">Reference proteome</keyword>
<organism evidence="1 2">
    <name type="scientific">Haloarcula nitratireducens</name>
    <dbReference type="NCBI Taxonomy" id="2487749"/>
    <lineage>
        <taxon>Archaea</taxon>
        <taxon>Methanobacteriati</taxon>
        <taxon>Methanobacteriota</taxon>
        <taxon>Stenosarchaea group</taxon>
        <taxon>Halobacteria</taxon>
        <taxon>Halobacteriales</taxon>
        <taxon>Haloarculaceae</taxon>
        <taxon>Haloarcula</taxon>
    </lineage>
</organism>
<name>A0AAW4P7M8_9EURY</name>
<dbReference type="RefSeq" id="WP_220578384.1">
    <property type="nucleotide sequence ID" value="NZ_RKLT01000001.1"/>
</dbReference>
<dbReference type="InterPro" id="IPR019587">
    <property type="entry name" value="Polyketide_cyclase/dehydratase"/>
</dbReference>
<dbReference type="CDD" id="cd07812">
    <property type="entry name" value="SRPBCC"/>
    <property type="match status" value="1"/>
</dbReference>
<dbReference type="Pfam" id="PF10604">
    <property type="entry name" value="Polyketide_cyc2"/>
    <property type="match status" value="1"/>
</dbReference>
<accession>A0AAW4P7M8</accession>
<proteinExistence type="predicted"/>